<proteinExistence type="predicted"/>
<feature type="domain" description="Treble clef zinc finger" evidence="1">
    <location>
        <begin position="231"/>
        <end position="286"/>
    </location>
</feature>
<gene>
    <name evidence="2" type="ORF">R0137_10655</name>
</gene>
<reference evidence="2 3" key="1">
    <citation type="submission" date="2023-10" db="EMBL/GenBank/DDBJ databases">
        <title>Two novel species belonging to the OM43/NOR5 clade.</title>
        <authorList>
            <person name="Park M."/>
        </authorList>
    </citation>
    <scope>NUCLEOTIDE SEQUENCE [LARGE SCALE GENOMIC DNA]</scope>
    <source>
        <strain evidence="2 3">IMCC45268</strain>
    </source>
</reference>
<dbReference type="PANTHER" id="PTHR37317">
    <property type="entry name" value="BLR8090 PROTEIN"/>
    <property type="match status" value="1"/>
</dbReference>
<feature type="domain" description="Treble clef zinc finger" evidence="1">
    <location>
        <begin position="167"/>
        <end position="222"/>
    </location>
</feature>
<evidence type="ECO:0000313" key="3">
    <source>
        <dbReference type="Proteomes" id="UP001626549"/>
    </source>
</evidence>
<dbReference type="EMBL" id="CP136865">
    <property type="protein sequence ID" value="WOJ95705.1"/>
    <property type="molecule type" value="Genomic_DNA"/>
</dbReference>
<evidence type="ECO:0000313" key="2">
    <source>
        <dbReference type="EMBL" id="WOJ95705.1"/>
    </source>
</evidence>
<feature type="domain" description="Treble clef zinc finger" evidence="1">
    <location>
        <begin position="89"/>
        <end position="142"/>
    </location>
</feature>
<dbReference type="Pfam" id="PF14311">
    <property type="entry name" value="DUF4379"/>
    <property type="match status" value="4"/>
</dbReference>
<dbReference type="InterPro" id="IPR025487">
    <property type="entry name" value="DUF4379"/>
</dbReference>
<dbReference type="RefSeq" id="WP_407326408.1">
    <property type="nucleotide sequence ID" value="NZ_CP136865.1"/>
</dbReference>
<evidence type="ECO:0000259" key="1">
    <source>
        <dbReference type="Pfam" id="PF14311"/>
    </source>
</evidence>
<dbReference type="Proteomes" id="UP001626549">
    <property type="component" value="Chromosome"/>
</dbReference>
<dbReference type="PANTHER" id="PTHR37317:SF1">
    <property type="entry name" value="ZINC-RIBBON DOMAIN-CONTAINING PROTEIN-RELATED"/>
    <property type="match status" value="1"/>
</dbReference>
<accession>A0ABZ0I964</accession>
<protein>
    <submittedName>
        <fullName evidence="2">Zinc-ribbon domain-containing protein</fullName>
    </submittedName>
</protein>
<name>A0ABZ0I964_9GAMM</name>
<keyword evidence="3" id="KW-1185">Reference proteome</keyword>
<organism evidence="2 3">
    <name type="scientific">Congregibacter brevis</name>
    <dbReference type="NCBI Taxonomy" id="3081201"/>
    <lineage>
        <taxon>Bacteria</taxon>
        <taxon>Pseudomonadati</taxon>
        <taxon>Pseudomonadota</taxon>
        <taxon>Gammaproteobacteria</taxon>
        <taxon>Cellvibrionales</taxon>
        <taxon>Halieaceae</taxon>
        <taxon>Congregibacter</taxon>
    </lineage>
</organism>
<sequence length="381" mass="42819">MSETKKANSLPEGVVLPPRFQEFTGAELMSRFVSSDDGSAFSSLSEDSSVTCTWRCPGGHEYRETRSSHRRSRGCPTCAGSVATRMPGLLTFWDDDLNDCSPTDISAYDRERRFWRCENGHTFARAPYRVLSTGHRCQECRREGKTEWKIAGKKDPSLSLVDTHPELVAQWDYQRNARGPEEFAPGSQREAFWKCDNGHSWSSPICHRTSTARHQATCQSCKAIAFSAPELAKELHPTLNPLDTAITQRKSSNEPLHWLCDRGHVFSASVVARLRANYPASCNKCRAIAVKAPNLIGACWAAELNGGLDPEVLGTSSPEEAYWVKLQYLSVAVDQREPKHYERTRIGYRYRRYLRNRVREDSLMLAAQEAQDNLLTGPASA</sequence>
<feature type="domain" description="Treble clef zinc finger" evidence="1">
    <location>
        <begin position="37"/>
        <end position="80"/>
    </location>
</feature>